<evidence type="ECO:0000313" key="9">
    <source>
        <dbReference type="Proteomes" id="UP000000483"/>
    </source>
</evidence>
<gene>
    <name evidence="8" type="ordered locus">Desac_0326</name>
</gene>
<name>F2NEM7_DESAR</name>
<dbReference type="EMBL" id="CP002629">
    <property type="protein sequence ID" value="AEB08217.1"/>
    <property type="molecule type" value="Genomic_DNA"/>
</dbReference>
<dbReference type="InterPro" id="IPR013785">
    <property type="entry name" value="Aldolase_TIM"/>
</dbReference>
<evidence type="ECO:0000256" key="1">
    <source>
        <dbReference type="ARBA" id="ARBA00001966"/>
    </source>
</evidence>
<dbReference type="eggNOG" id="COG1180">
    <property type="taxonomic scope" value="Bacteria"/>
</dbReference>
<dbReference type="GO" id="GO:0046872">
    <property type="term" value="F:metal ion binding"/>
    <property type="evidence" value="ECO:0007669"/>
    <property type="project" value="UniProtKB-KW"/>
</dbReference>
<dbReference type="PANTHER" id="PTHR30352:SF5">
    <property type="entry name" value="PYRUVATE FORMATE-LYASE 1-ACTIVATING ENZYME"/>
    <property type="match status" value="1"/>
</dbReference>
<dbReference type="Gene3D" id="3.20.20.70">
    <property type="entry name" value="Aldolase class I"/>
    <property type="match status" value="1"/>
</dbReference>
<dbReference type="AlphaFoldDB" id="F2NEM7"/>
<dbReference type="Pfam" id="PF04055">
    <property type="entry name" value="Radical_SAM"/>
    <property type="match status" value="1"/>
</dbReference>
<organism evidence="8 9">
    <name type="scientific">Desulfobacca acetoxidans (strain ATCC 700848 / DSM 11109 / ASRB2)</name>
    <dbReference type="NCBI Taxonomy" id="880072"/>
    <lineage>
        <taxon>Bacteria</taxon>
        <taxon>Pseudomonadati</taxon>
        <taxon>Thermodesulfobacteriota</taxon>
        <taxon>Desulfobaccia</taxon>
        <taxon>Desulfobaccales</taxon>
        <taxon>Desulfobaccaceae</taxon>
        <taxon>Desulfobacca</taxon>
    </lineage>
</organism>
<dbReference type="KEGG" id="dao:Desac_0326"/>
<dbReference type="PANTHER" id="PTHR30352">
    <property type="entry name" value="PYRUVATE FORMATE-LYASE-ACTIVATING ENZYME"/>
    <property type="match status" value="1"/>
</dbReference>
<dbReference type="PROSITE" id="PS51918">
    <property type="entry name" value="RADICAL_SAM"/>
    <property type="match status" value="1"/>
</dbReference>
<sequence>MAAKLVYADSRGQIYDHPELQLAGRCGSGFYRIPESELMPLPPGSDLFVLPGRLAVGYDPRRRRFQTLSEIKGQPGPGLAVAAFMAPAHTMSYLAAYQTVPRAPVLPLFAYTAVGWKAGGFWVAGWRSDPDPRQDLVNFDCQQIEAGVRSRLASQPDNRLLRHLSHCALTYGCPAAKNLFLERWEAPLPTSPSCNARCLGCLSQQKRSPFPAPMKRIRFMPRPEEIAEVAVPHLEQAENAVASFGQGCEGEPLLQGSTLQEAIRLIRRQVARGVLNLNTNGSRSETVAHLVAAGLDSLRVSLNSARPTYYSAYYRPQDYHFTEVVAALKAAKAGGARVSLNYLIFPGVSDDPAEVSALEELIAQTRIDLIQLRNLNIDPDYYLTGIGFQAEQKPLGIRRMVVRLQRNFPHLRFGYFNPAWSNTTDHNEK</sequence>
<keyword evidence="9" id="KW-1185">Reference proteome</keyword>
<dbReference type="InterPro" id="IPR007197">
    <property type="entry name" value="rSAM"/>
</dbReference>
<reference evidence="9" key="2">
    <citation type="submission" date="2011-03" db="EMBL/GenBank/DDBJ databases">
        <title>The complete genome of Desulfobacca acetoxidans DSM 11109.</title>
        <authorList>
            <consortium name="US DOE Joint Genome Institute (JGI-PGF)"/>
            <person name="Lucas S."/>
            <person name="Copeland A."/>
            <person name="Lapidus A."/>
            <person name="Bruce D."/>
            <person name="Goodwin L."/>
            <person name="Pitluck S."/>
            <person name="Peters L."/>
            <person name="Kyrpides N."/>
            <person name="Mavromatis K."/>
            <person name="Ivanova N."/>
            <person name="Ovchinnikova G."/>
            <person name="Teshima H."/>
            <person name="Detter J.C."/>
            <person name="Han C."/>
            <person name="Land M."/>
            <person name="Hauser L."/>
            <person name="Markowitz V."/>
            <person name="Cheng J.-F."/>
            <person name="Hugenholtz P."/>
            <person name="Woyke T."/>
            <person name="Wu D."/>
            <person name="Spring S."/>
            <person name="Schueler E."/>
            <person name="Brambilla E."/>
            <person name="Klenk H.-P."/>
            <person name="Eisen J.A."/>
        </authorList>
    </citation>
    <scope>NUCLEOTIDE SEQUENCE [LARGE SCALE GENOMIC DNA]</scope>
    <source>
        <strain evidence="9">ATCC 700848 / DSM 11109 / ASRB2</strain>
    </source>
</reference>
<feature type="domain" description="Radical SAM core" evidence="7">
    <location>
        <begin position="180"/>
        <end position="411"/>
    </location>
</feature>
<keyword evidence="6" id="KW-0411">Iron-sulfur</keyword>
<dbReference type="RefSeq" id="WP_013705330.1">
    <property type="nucleotide sequence ID" value="NC_015388.1"/>
</dbReference>
<dbReference type="CDD" id="cd01335">
    <property type="entry name" value="Radical_SAM"/>
    <property type="match status" value="1"/>
</dbReference>
<keyword evidence="4" id="KW-0479">Metal-binding</keyword>
<evidence type="ECO:0000259" key="7">
    <source>
        <dbReference type="PROSITE" id="PS51918"/>
    </source>
</evidence>
<reference evidence="8 9" key="1">
    <citation type="journal article" date="2011" name="Stand. Genomic Sci.">
        <title>Complete genome sequence of the acetate-degrading sulfate reducer Desulfobacca acetoxidans type strain (ASRB2).</title>
        <authorList>
            <person name="Goker M."/>
            <person name="Teshima H."/>
            <person name="Lapidus A."/>
            <person name="Nolan M."/>
            <person name="Lucas S."/>
            <person name="Hammon N."/>
            <person name="Deshpande S."/>
            <person name="Cheng J.F."/>
            <person name="Tapia R."/>
            <person name="Han C."/>
            <person name="Goodwin L."/>
            <person name="Pitluck S."/>
            <person name="Huntemann M."/>
            <person name="Liolios K."/>
            <person name="Ivanova N."/>
            <person name="Pagani I."/>
            <person name="Mavromatis K."/>
            <person name="Ovchinikova G."/>
            <person name="Pati A."/>
            <person name="Chen A."/>
            <person name="Palaniappan K."/>
            <person name="Land M."/>
            <person name="Hauser L."/>
            <person name="Brambilla E.M."/>
            <person name="Rohde M."/>
            <person name="Spring S."/>
            <person name="Detter J.C."/>
            <person name="Woyke T."/>
            <person name="Bristow J."/>
            <person name="Eisen J.A."/>
            <person name="Markowitz V."/>
            <person name="Hugenholtz P."/>
            <person name="Kyrpides N.C."/>
            <person name="Klenk H.P."/>
        </authorList>
    </citation>
    <scope>NUCLEOTIDE SEQUENCE [LARGE SCALE GENOMIC DNA]</scope>
    <source>
        <strain evidence="9">ATCC 700848 / DSM 11109 / ASRB2</strain>
    </source>
</reference>
<keyword evidence="2" id="KW-0004">4Fe-4S</keyword>
<dbReference type="HOGENOM" id="CLU_645348_0_0_7"/>
<dbReference type="SUPFAM" id="SSF102114">
    <property type="entry name" value="Radical SAM enzymes"/>
    <property type="match status" value="1"/>
</dbReference>
<proteinExistence type="predicted"/>
<dbReference type="InterPro" id="IPR058240">
    <property type="entry name" value="rSAM_sf"/>
</dbReference>
<evidence type="ECO:0000256" key="2">
    <source>
        <dbReference type="ARBA" id="ARBA00022485"/>
    </source>
</evidence>
<dbReference type="STRING" id="880072.Desac_0326"/>
<dbReference type="SFLD" id="SFLDG01109">
    <property type="entry name" value="Uncharacterised_Radical_SAM_Su"/>
    <property type="match status" value="1"/>
</dbReference>
<evidence type="ECO:0000256" key="3">
    <source>
        <dbReference type="ARBA" id="ARBA00022691"/>
    </source>
</evidence>
<keyword evidence="3" id="KW-0949">S-adenosyl-L-methionine</keyword>
<evidence type="ECO:0000313" key="8">
    <source>
        <dbReference type="EMBL" id="AEB08217.1"/>
    </source>
</evidence>
<keyword evidence="5" id="KW-0408">Iron</keyword>
<accession>F2NEM7</accession>
<comment type="cofactor">
    <cofactor evidence="1">
        <name>[4Fe-4S] cluster</name>
        <dbReference type="ChEBI" id="CHEBI:49883"/>
    </cofactor>
</comment>
<dbReference type="Proteomes" id="UP000000483">
    <property type="component" value="Chromosome"/>
</dbReference>
<evidence type="ECO:0000256" key="4">
    <source>
        <dbReference type="ARBA" id="ARBA00022723"/>
    </source>
</evidence>
<evidence type="ECO:0000256" key="5">
    <source>
        <dbReference type="ARBA" id="ARBA00023004"/>
    </source>
</evidence>
<dbReference type="OrthoDB" id="9764628at2"/>
<dbReference type="InterPro" id="IPR034457">
    <property type="entry name" value="Organic_radical-activating"/>
</dbReference>
<dbReference type="GO" id="GO:0051539">
    <property type="term" value="F:4 iron, 4 sulfur cluster binding"/>
    <property type="evidence" value="ECO:0007669"/>
    <property type="project" value="UniProtKB-KW"/>
</dbReference>
<evidence type="ECO:0000256" key="6">
    <source>
        <dbReference type="ARBA" id="ARBA00023014"/>
    </source>
</evidence>
<protein>
    <submittedName>
        <fullName evidence="8">Radical SAM domain protein</fullName>
    </submittedName>
</protein>
<dbReference type="GO" id="GO:0003824">
    <property type="term" value="F:catalytic activity"/>
    <property type="evidence" value="ECO:0007669"/>
    <property type="project" value="InterPro"/>
</dbReference>
<dbReference type="SFLD" id="SFLDS00029">
    <property type="entry name" value="Radical_SAM"/>
    <property type="match status" value="1"/>
</dbReference>